<dbReference type="InterPro" id="IPR000600">
    <property type="entry name" value="ROK"/>
</dbReference>
<evidence type="ECO:0000313" key="3">
    <source>
        <dbReference type="Proteomes" id="UP001499954"/>
    </source>
</evidence>
<dbReference type="RefSeq" id="WP_170298525.1">
    <property type="nucleotide sequence ID" value="NZ_BAAAMK010000004.1"/>
</dbReference>
<dbReference type="InterPro" id="IPR036390">
    <property type="entry name" value="WH_DNA-bd_sf"/>
</dbReference>
<dbReference type="Gene3D" id="1.10.10.10">
    <property type="entry name" value="Winged helix-like DNA-binding domain superfamily/Winged helix DNA-binding domain"/>
    <property type="match status" value="1"/>
</dbReference>
<evidence type="ECO:0000313" key="2">
    <source>
        <dbReference type="EMBL" id="GAA1955853.1"/>
    </source>
</evidence>
<dbReference type="SUPFAM" id="SSF53067">
    <property type="entry name" value="Actin-like ATPase domain"/>
    <property type="match status" value="1"/>
</dbReference>
<organism evidence="2 3">
    <name type="scientific">Agromyces allii</name>
    <dbReference type="NCBI Taxonomy" id="393607"/>
    <lineage>
        <taxon>Bacteria</taxon>
        <taxon>Bacillati</taxon>
        <taxon>Actinomycetota</taxon>
        <taxon>Actinomycetes</taxon>
        <taxon>Micrococcales</taxon>
        <taxon>Microbacteriaceae</taxon>
        <taxon>Agromyces</taxon>
    </lineage>
</organism>
<keyword evidence="3" id="KW-1185">Reference proteome</keyword>
<dbReference type="Pfam" id="PF00480">
    <property type="entry name" value="ROK"/>
    <property type="match status" value="1"/>
</dbReference>
<evidence type="ECO:0000256" key="1">
    <source>
        <dbReference type="ARBA" id="ARBA00006479"/>
    </source>
</evidence>
<name>A0ABP5C2L0_9MICO</name>
<reference evidence="3" key="1">
    <citation type="journal article" date="2019" name="Int. J. Syst. Evol. Microbiol.">
        <title>The Global Catalogue of Microorganisms (GCM) 10K type strain sequencing project: providing services to taxonomists for standard genome sequencing and annotation.</title>
        <authorList>
            <consortium name="The Broad Institute Genomics Platform"/>
            <consortium name="The Broad Institute Genome Sequencing Center for Infectious Disease"/>
            <person name="Wu L."/>
            <person name="Ma J."/>
        </authorList>
    </citation>
    <scope>NUCLEOTIDE SEQUENCE [LARGE SCALE GENOMIC DNA]</scope>
    <source>
        <strain evidence="3">JCM 13584</strain>
    </source>
</reference>
<dbReference type="SUPFAM" id="SSF46785">
    <property type="entry name" value="Winged helix' DNA-binding domain"/>
    <property type="match status" value="1"/>
</dbReference>
<comment type="caution">
    <text evidence="2">The sequence shown here is derived from an EMBL/GenBank/DDBJ whole genome shotgun (WGS) entry which is preliminary data.</text>
</comment>
<dbReference type="Gene3D" id="3.30.420.40">
    <property type="match status" value="2"/>
</dbReference>
<dbReference type="Proteomes" id="UP001499954">
    <property type="component" value="Unassembled WGS sequence"/>
</dbReference>
<gene>
    <name evidence="2" type="ORF">GCM10009717_22350</name>
</gene>
<dbReference type="EMBL" id="BAAAMK010000004">
    <property type="protein sequence ID" value="GAA1955853.1"/>
    <property type="molecule type" value="Genomic_DNA"/>
</dbReference>
<protein>
    <submittedName>
        <fullName evidence="2">ROK family protein</fullName>
    </submittedName>
</protein>
<comment type="similarity">
    <text evidence="1">Belongs to the ROK (NagC/XylR) family.</text>
</comment>
<dbReference type="InterPro" id="IPR043129">
    <property type="entry name" value="ATPase_NBD"/>
</dbReference>
<sequence>MTPGDTTVPTITGPLDLHREQSARVVEHLVTHGTATRSELVNATGLGRGTIAGLTARLLDAGVIRESGDAHGDGRSTPLALTGGDRVLVTARLSLDAAIATVSSLAGDEEARFSEPIVAAASATTSGAGATGAPPATGPIGLAGATRSGTDSTPEALTPLAVVLARAIARAERAAHRIADITVLVDGAVVGSPSVVVTDARFGAEPVDVLGGLRSLIPSLAEIERLLPLPMQVVPAAVAAASVELDALPGIADVLYLDGDTAVSAAALASGRPLLGAHGLGATFGHLPIVPGGLRCRCGQQGCLATVAAPDVVLERAGLAAFAAANGRAEAIDELVLRIAEAEDRARWSWLDAAHWIGRTLQIVVPTLDPAVVVIGGYWGGLVGDIQTALQGNRPTVGNGAISAIPAFSRAVGGPDAALVGARRQARERLIADPLLLVG</sequence>
<dbReference type="PANTHER" id="PTHR18964">
    <property type="entry name" value="ROK (REPRESSOR, ORF, KINASE) FAMILY"/>
    <property type="match status" value="1"/>
</dbReference>
<proteinExistence type="inferred from homology"/>
<dbReference type="InterPro" id="IPR036388">
    <property type="entry name" value="WH-like_DNA-bd_sf"/>
</dbReference>
<dbReference type="PANTHER" id="PTHR18964:SF149">
    <property type="entry name" value="BIFUNCTIONAL UDP-N-ACETYLGLUCOSAMINE 2-EPIMERASE_N-ACETYLMANNOSAMINE KINASE"/>
    <property type="match status" value="1"/>
</dbReference>
<accession>A0ABP5C2L0</accession>